<dbReference type="Ensembl" id="ENSSHAT00000043798.1">
    <property type="protein sequence ID" value="ENSSHAP00000031183.1"/>
    <property type="gene ID" value="ENSSHAG00000023619.1"/>
</dbReference>
<name>A0A7N4P1N2_SARHA</name>
<dbReference type="Pfam" id="PF20846">
    <property type="entry name" value="PNMA_N"/>
    <property type="match status" value="1"/>
</dbReference>
<evidence type="ECO:0000313" key="5">
    <source>
        <dbReference type="Proteomes" id="UP000007648"/>
    </source>
</evidence>
<dbReference type="InterPro" id="IPR026523">
    <property type="entry name" value="PNMA"/>
</dbReference>
<dbReference type="OMA" id="HANTRCT"/>
<feature type="region of interest" description="Disordered" evidence="1">
    <location>
        <begin position="441"/>
        <end position="462"/>
    </location>
</feature>
<dbReference type="OrthoDB" id="115435at2759"/>
<feature type="compositionally biased region" description="Acidic residues" evidence="1">
    <location>
        <begin position="132"/>
        <end position="144"/>
    </location>
</feature>
<reference evidence="4" key="2">
    <citation type="submission" date="2025-08" db="UniProtKB">
        <authorList>
            <consortium name="Ensembl"/>
        </authorList>
    </citation>
    <scope>IDENTIFICATION</scope>
</reference>
<feature type="compositionally biased region" description="Basic and acidic residues" evidence="1">
    <location>
        <begin position="445"/>
        <end position="456"/>
    </location>
</feature>
<dbReference type="KEGG" id="shr:105749333"/>
<evidence type="ECO:0000259" key="3">
    <source>
        <dbReference type="Pfam" id="PF20846"/>
    </source>
</evidence>
<feature type="domain" description="Paraneoplastic antigen Ma-like C-terminal" evidence="2">
    <location>
        <begin position="152"/>
        <end position="305"/>
    </location>
</feature>
<evidence type="ECO:0008006" key="6">
    <source>
        <dbReference type="Google" id="ProtNLM"/>
    </source>
</evidence>
<dbReference type="AlphaFoldDB" id="A0A7N4P1N2"/>
<reference evidence="4 5" key="1">
    <citation type="journal article" date="2011" name="Proc. Natl. Acad. Sci. U.S.A.">
        <title>Genetic diversity and population structure of the endangered marsupial Sarcophilus harrisii (Tasmanian devil).</title>
        <authorList>
            <person name="Miller W."/>
            <person name="Hayes V.M."/>
            <person name="Ratan A."/>
            <person name="Petersen D.C."/>
            <person name="Wittekindt N.E."/>
            <person name="Miller J."/>
            <person name="Walenz B."/>
            <person name="Knight J."/>
            <person name="Qi J."/>
            <person name="Zhao F."/>
            <person name="Wang Q."/>
            <person name="Bedoya-Reina O.C."/>
            <person name="Katiyar N."/>
            <person name="Tomsho L.P."/>
            <person name="Kasson L.M."/>
            <person name="Hardie R.A."/>
            <person name="Woodbridge P."/>
            <person name="Tindall E.A."/>
            <person name="Bertelsen M.F."/>
            <person name="Dixon D."/>
            <person name="Pyecroft S."/>
            <person name="Helgen K.M."/>
            <person name="Lesk A.M."/>
            <person name="Pringle T.H."/>
            <person name="Patterson N."/>
            <person name="Zhang Y."/>
            <person name="Kreiss A."/>
            <person name="Woods G.M."/>
            <person name="Jones M.E."/>
            <person name="Schuster S.C."/>
        </authorList>
    </citation>
    <scope>NUCLEOTIDE SEQUENCE [LARGE SCALE GENOMIC DNA]</scope>
</reference>
<dbReference type="Pfam" id="PF14893">
    <property type="entry name" value="PNMA"/>
    <property type="match status" value="1"/>
</dbReference>
<evidence type="ECO:0000313" key="4">
    <source>
        <dbReference type="Ensembl" id="ENSSHAP00000031183.1"/>
    </source>
</evidence>
<reference evidence="4" key="3">
    <citation type="submission" date="2025-09" db="UniProtKB">
        <authorList>
            <consortium name="Ensembl"/>
        </authorList>
    </citation>
    <scope>IDENTIFICATION</scope>
</reference>
<dbReference type="InParanoid" id="A0A7N4P1N2"/>
<dbReference type="InterPro" id="IPR048270">
    <property type="entry name" value="PNMA_C"/>
</dbReference>
<dbReference type="PANTHER" id="PTHR23095:SF17">
    <property type="entry name" value="PARANEOPLASTIC ANTIGEN MA1"/>
    <property type="match status" value="1"/>
</dbReference>
<accession>A0A7N4P1N2</accession>
<proteinExistence type="predicted"/>
<dbReference type="FunCoup" id="A0A7N4P1N2">
    <property type="interactions" value="1797"/>
</dbReference>
<organism evidence="4 5">
    <name type="scientific">Sarcophilus harrisii</name>
    <name type="common">Tasmanian devil</name>
    <name type="synonym">Sarcophilus laniarius</name>
    <dbReference type="NCBI Taxonomy" id="9305"/>
    <lineage>
        <taxon>Eukaryota</taxon>
        <taxon>Metazoa</taxon>
        <taxon>Chordata</taxon>
        <taxon>Craniata</taxon>
        <taxon>Vertebrata</taxon>
        <taxon>Euteleostomi</taxon>
        <taxon>Mammalia</taxon>
        <taxon>Metatheria</taxon>
        <taxon>Dasyuromorphia</taxon>
        <taxon>Dasyuridae</taxon>
        <taxon>Sarcophilus</taxon>
    </lineage>
</organism>
<evidence type="ECO:0000259" key="2">
    <source>
        <dbReference type="Pfam" id="PF14893"/>
    </source>
</evidence>
<feature type="domain" description="Paraneoplastic antigen Ma-like N-terminal" evidence="3">
    <location>
        <begin position="4"/>
        <end position="92"/>
    </location>
</feature>
<feature type="region of interest" description="Disordered" evidence="1">
    <location>
        <begin position="121"/>
        <end position="165"/>
    </location>
</feature>
<dbReference type="RefSeq" id="XP_012396962.1">
    <property type="nucleotide sequence ID" value="XM_012541508.3"/>
</dbReference>
<dbReference type="GeneTree" id="ENSGT01030000234522"/>
<gene>
    <name evidence="4" type="primary">LOC105749333</name>
</gene>
<keyword evidence="5" id="KW-1185">Reference proteome</keyword>
<evidence type="ECO:0000256" key="1">
    <source>
        <dbReference type="SAM" id="MobiDB-lite"/>
    </source>
</evidence>
<dbReference type="InterPro" id="IPR048271">
    <property type="entry name" value="PNMA_N"/>
</dbReference>
<protein>
    <recommendedName>
        <fullName evidence="6">CCHC-type domain-containing protein</fullName>
    </recommendedName>
</protein>
<dbReference type="PANTHER" id="PTHR23095">
    <property type="entry name" value="PARANEOPLASTIC ANTIGEN"/>
    <property type="match status" value="1"/>
</dbReference>
<dbReference type="GeneID" id="105749333"/>
<dbReference type="Proteomes" id="UP000007648">
    <property type="component" value="Unassembled WGS sequence"/>
</dbReference>
<sequence>MDDKTLEQWCTAMHLDLYRGLLVKGVPHDLTDKDIENVLHNAISVLGKCQVLTRRYEETNITLSVFCKLSEPIDHSKIPSTITVGENTWKLVIIPPIEEEEIERKLKTVLQREGLSEDDVRHVYGGKSRLEESEEAESEPEEESQSEKLRSFSGEHPCPPGEEPYDSWIKHATEIVKQWKVNDTEKQKRLMDSLKGRAFELIRILKLQTPDATLLECLQKLDKQYGSSETPQQAYVQFLTTFQRKGEKPSEFVGRVDKLLQNLVVKGSVKPSEVDAIRLAQVASGLLDDGDLQIQIIKLEKEKQQIKYQDLMAIVKLYENRLDCGDRSLQPSRMLTETSSQVSSMETRMEPNHTQLSMKTDTHRLPSEKWNADQYHSSQKEDKGLWGQRSNRLEARTWPVEQRQKGLGIFCCNCGLDGHANTRCTQKANIELVKQKLMSTRLPSIHKDDGSGDRSYPRSQRP</sequence>